<protein>
    <submittedName>
        <fullName evidence="3">Uncharacterized protein</fullName>
    </submittedName>
</protein>
<name>A0A0D9QF85_PLAFR</name>
<feature type="compositionally biased region" description="Basic and acidic residues" evidence="2">
    <location>
        <begin position="465"/>
        <end position="487"/>
    </location>
</feature>
<feature type="compositionally biased region" description="Basic and acidic residues" evidence="2">
    <location>
        <begin position="1620"/>
        <end position="1629"/>
    </location>
</feature>
<dbReference type="GeneID" id="24269986"/>
<proteinExistence type="predicted"/>
<feature type="region of interest" description="Disordered" evidence="2">
    <location>
        <begin position="1604"/>
        <end position="1664"/>
    </location>
</feature>
<feature type="compositionally biased region" description="Basic and acidic residues" evidence="2">
    <location>
        <begin position="964"/>
        <end position="991"/>
    </location>
</feature>
<feature type="compositionally biased region" description="Basic and acidic residues" evidence="2">
    <location>
        <begin position="1411"/>
        <end position="1423"/>
    </location>
</feature>
<feature type="region of interest" description="Disordered" evidence="2">
    <location>
        <begin position="1083"/>
        <end position="1222"/>
    </location>
</feature>
<dbReference type="Proteomes" id="UP000054561">
    <property type="component" value="Unassembled WGS sequence"/>
</dbReference>
<sequence length="1786" mass="204709">METRKGRTSSDLKGGTTKSETKKCFTNQGTSSVGVNQKTRINSNLGENKKGNHLPEKENKNSSKSEEVEKAANDVDNNLSYKKLRKKLNNLNYKGSLCLSCTPLVQIIFDDLIQAIQNFQKLSDKYEDSQRRYKELVNDKRKNNSQLAVKEGGDGKHGSNLYLSGEYDGEVEKAPDQVGTGVVPDESKQTAQNEHSIGAASKQYERIISELSKQVQEESKLKENYMKENKKLKFTLEMLQNEKKDKFDESTDDVSCEDLCSFNNRTKSFDDFEIDKIKKKEKKLCQMGSCLINEHTISLGKELSYYKNLCKEFKVDIDRMRKDNDGEESPVRGEVLLEQKNAEIKYLNKRLSEYEIEIRKLNELRMINDIKKQKESNDDESACESAPSELINQEHTMCNFDPDEDTLSGDMQTRNGTSVRKDSNLSKMVKSKNREIYHLKNRVKLLETELQMKNEEEKKVENLHRVGDNGGGERDKDKASNMVRDENGWGNSSCEDEAVMKRRDVERELHELQSVLETLKAELKEEKKKSDKYEKKYNEEKSEIAILKDELKNLEKEIKVKESEFNLNKNTINNLKLESAEFNNIMSFSNETKKHLTEYIHNLLNKLSEANDKIDELKDGSILQKQKIEVYRGEIKKLKEDLIDSSNQIDEFASLLDKKDEVIQSFKEKLENVNKQYGDLTIQYNEVLKENKNLQITNSSHNANSTLIIQQLQQEIHMLNVTNNHLKKIEDDYKIILQEKTIIEDAAIKIQSELKKSVDKIKNLETYIQTLSIEIANLKTQRDDSLDALTKVAIDKTQYENEVIQSKSIIHDLKKQLNEYESNVKYVQNNISEINKMHLQKEEQEIILKNEIKSLRENLNEKTIKLELLQEKENKFEQNTMAYNEFHMEAQKKYNSYEKMIQRLNKEIDELTINNNDNIIIIEKLKSELDTHQRNNVCDFSKTFFRSAEEMVRAGGVGVASGNDLHHIDREGFPNRRSESDPAGEESKEAKIGTAEEGFYEMNCTNNENSKEENEIYDYDDDFTIFINSNKNSFGKKYKNGTEERQEIKIRDDEEDGIVDSLNDLVDDEGVNELSLSNKKMKNDASNLDDRTENDYYDEQFDSVGRKEKSGHDQGVNESESSSNSSSSNMDFLSFSKKDKRTKGSTKGGRNRGNDQSTVTLKGLTLSALHSASNNNNHGGRSGGWSKGREGSHIGRSGSRGGSSSSRSSSRATIPREKLRNKLDEYCGSENSSSYLGNHDVSLFNSSKIKDIFNLKSINKWAKNGNAKDEHKFVRGTSKLSGANKNNTYDIGGSKCKTDKTRRKESYEDILFDFKRNWSVREDEPRGEDISGGGARRGSHNGPKNGLKNNPTNKYGVDDSDSLPYDKTYEQKEKTNKIKNRQIGKDDYRSKYPTYHTDEDEEVDNSVDAEGTGKDSKYPRNELQKSNYDPKNLKNSEDYSLRKKASRKITTLQMSSSKNKLKHYPRGSKKKSDLADYNSQKVTSRNKESNRASPKMIIGTRGRTNERHKGKDYYNDDEGDKRNYNFISQTSYEANSNTSSILLDSVSSDFAQSSSVDQYNHAGQKKPKERLNYLNFKKDSDYNNILYSSNDSNILSGANRLGGSISYGKNGGREKHGRVDKRDMVRKTSDSSPHGNKKEFLDREEEGNNSYSNMSSPFDEKTNNKFEKAHMKEEEVESIPKKEEMNNNPPNNQDLYNKYMGVLQSLKSEEMDASVNTTNNVTIDLTNDFSKTQENSTSILSSSKTLHKDSVFSNISKFKFNEELHEYNCDPLTIIKPIEDSNREPY</sequence>
<feature type="compositionally biased region" description="Acidic residues" evidence="2">
    <location>
        <begin position="1398"/>
        <end position="1407"/>
    </location>
</feature>
<feature type="compositionally biased region" description="Polar residues" evidence="2">
    <location>
        <begin position="1448"/>
        <end position="1458"/>
    </location>
</feature>
<accession>A0A0D9QF85</accession>
<feature type="region of interest" description="Disordered" evidence="2">
    <location>
        <begin position="1322"/>
        <end position="1521"/>
    </location>
</feature>
<keyword evidence="4" id="KW-1185">Reference proteome</keyword>
<feature type="compositionally biased region" description="Basic and acidic residues" evidence="2">
    <location>
        <begin position="47"/>
        <end position="73"/>
    </location>
</feature>
<feature type="compositionally biased region" description="Basic and acidic residues" evidence="2">
    <location>
        <begin position="1367"/>
        <end position="1376"/>
    </location>
</feature>
<dbReference type="OMA" id="LVQIIFD"/>
<feature type="region of interest" description="Disordered" evidence="2">
    <location>
        <begin position="174"/>
        <end position="199"/>
    </location>
</feature>
<dbReference type="EMBL" id="KQ001715">
    <property type="protein sequence ID" value="KJP85695.1"/>
    <property type="molecule type" value="Genomic_DNA"/>
</dbReference>
<feature type="compositionally biased region" description="Low complexity" evidence="2">
    <location>
        <begin position="1202"/>
        <end position="1211"/>
    </location>
</feature>
<feature type="region of interest" description="Disordered" evidence="2">
    <location>
        <begin position="465"/>
        <end position="491"/>
    </location>
</feature>
<feature type="region of interest" description="Disordered" evidence="2">
    <location>
        <begin position="1"/>
        <end position="73"/>
    </location>
</feature>
<feature type="compositionally biased region" description="Basic and acidic residues" evidence="2">
    <location>
        <begin position="1"/>
        <end position="10"/>
    </location>
</feature>
<dbReference type="VEuPathDB" id="PlasmoDB:AK88_04672"/>
<feature type="coiled-coil region" evidence="1">
    <location>
        <begin position="502"/>
        <end position="729"/>
    </location>
</feature>
<evidence type="ECO:0000313" key="4">
    <source>
        <dbReference type="Proteomes" id="UP000054561"/>
    </source>
</evidence>
<feature type="region of interest" description="Disordered" evidence="2">
    <location>
        <begin position="963"/>
        <end position="996"/>
    </location>
</feature>
<gene>
    <name evidence="3" type="ORF">AK88_04672</name>
</gene>
<feature type="coiled-coil region" evidence="1">
    <location>
        <begin position="337"/>
        <end position="364"/>
    </location>
</feature>
<feature type="compositionally biased region" description="Basic and acidic residues" evidence="2">
    <location>
        <begin position="1503"/>
        <end position="1521"/>
    </location>
</feature>
<feature type="compositionally biased region" description="Low complexity" evidence="2">
    <location>
        <begin position="1117"/>
        <end position="1129"/>
    </location>
</feature>
<evidence type="ECO:0000256" key="2">
    <source>
        <dbReference type="SAM" id="MobiDB-lite"/>
    </source>
</evidence>
<feature type="coiled-coil region" evidence="1">
    <location>
        <begin position="201"/>
        <end position="242"/>
    </location>
</feature>
<dbReference type="OrthoDB" id="10254663at2759"/>
<feature type="compositionally biased region" description="Basic and acidic residues" evidence="2">
    <location>
        <begin position="1431"/>
        <end position="1441"/>
    </location>
</feature>
<keyword evidence="1" id="KW-0175">Coiled coil</keyword>
<evidence type="ECO:0000256" key="1">
    <source>
        <dbReference type="SAM" id="Coils"/>
    </source>
</evidence>
<organism evidence="3 4">
    <name type="scientific">Plasmodium fragile</name>
    <dbReference type="NCBI Taxonomy" id="5857"/>
    <lineage>
        <taxon>Eukaryota</taxon>
        <taxon>Sar</taxon>
        <taxon>Alveolata</taxon>
        <taxon>Apicomplexa</taxon>
        <taxon>Aconoidasida</taxon>
        <taxon>Haemosporida</taxon>
        <taxon>Plasmodiidae</taxon>
        <taxon>Plasmodium</taxon>
        <taxon>Plasmodium (Plasmodium)</taxon>
    </lineage>
</organism>
<evidence type="ECO:0000313" key="3">
    <source>
        <dbReference type="EMBL" id="KJP85695.1"/>
    </source>
</evidence>
<feature type="coiled-coil region" evidence="1">
    <location>
        <begin position="761"/>
        <end position="914"/>
    </location>
</feature>
<dbReference type="RefSeq" id="XP_012337704.1">
    <property type="nucleotide sequence ID" value="XM_012482281.1"/>
</dbReference>
<feature type="compositionally biased region" description="Low complexity" evidence="2">
    <location>
        <begin position="1166"/>
        <end position="1179"/>
    </location>
</feature>
<feature type="coiled-coil region" evidence="1">
    <location>
        <begin position="429"/>
        <end position="463"/>
    </location>
</feature>
<feature type="region of interest" description="Disordered" evidence="2">
    <location>
        <begin position="138"/>
        <end position="160"/>
    </location>
</feature>
<reference evidence="3 4" key="1">
    <citation type="submission" date="2014-03" db="EMBL/GenBank/DDBJ databases">
        <title>The Genome Sequence of Plasmodium fragile nilgiri.</title>
        <authorList>
            <consortium name="The Broad Institute Genomics Platform"/>
            <consortium name="The Broad Institute Genome Sequencing Center for Infectious Disease"/>
            <person name="Neafsey D."/>
            <person name="Duraisingh M."/>
            <person name="Young S.K."/>
            <person name="Zeng Q."/>
            <person name="Gargeya S."/>
            <person name="Abouelleil A."/>
            <person name="Alvarado L."/>
            <person name="Chapman S.B."/>
            <person name="Gainer-Dewar J."/>
            <person name="Goldberg J."/>
            <person name="Griggs A."/>
            <person name="Gujja S."/>
            <person name="Hansen M."/>
            <person name="Howarth C."/>
            <person name="Imamovic A."/>
            <person name="Larimer J."/>
            <person name="Pearson M."/>
            <person name="Poon T.W."/>
            <person name="Priest M."/>
            <person name="Roberts A."/>
            <person name="Saif S."/>
            <person name="Shea T."/>
            <person name="Sykes S."/>
            <person name="Wortman J."/>
            <person name="Nusbaum C."/>
            <person name="Birren B."/>
        </authorList>
    </citation>
    <scope>NUCLEOTIDE SEQUENCE [LARGE SCALE GENOMIC DNA]</scope>
    <source>
        <strain evidence="4">nilgiri</strain>
    </source>
</reference>
<feature type="compositionally biased region" description="Basic residues" evidence="2">
    <location>
        <begin position="1459"/>
        <end position="1469"/>
    </location>
</feature>
<feature type="compositionally biased region" description="Polar residues" evidence="2">
    <location>
        <begin position="24"/>
        <end position="46"/>
    </location>
</feature>
<dbReference type="Gene3D" id="1.10.287.1490">
    <property type="match status" value="1"/>
</dbReference>